<dbReference type="EMBL" id="AMSI01000018">
    <property type="protein sequence ID" value="EKF40447.1"/>
    <property type="molecule type" value="Genomic_DNA"/>
</dbReference>
<protein>
    <recommendedName>
        <fullName evidence="4">Transmembrane protein</fullName>
    </recommendedName>
</protein>
<evidence type="ECO:0000313" key="2">
    <source>
        <dbReference type="EMBL" id="EKF40447.1"/>
    </source>
</evidence>
<evidence type="ECO:0000256" key="1">
    <source>
        <dbReference type="SAM" id="Phobius"/>
    </source>
</evidence>
<dbReference type="AlphaFoldDB" id="K2PH07"/>
<organism evidence="2 3">
    <name type="scientific">Nitratireductor indicus C115</name>
    <dbReference type="NCBI Taxonomy" id="1231190"/>
    <lineage>
        <taxon>Bacteria</taxon>
        <taxon>Pseudomonadati</taxon>
        <taxon>Pseudomonadota</taxon>
        <taxon>Alphaproteobacteria</taxon>
        <taxon>Hyphomicrobiales</taxon>
        <taxon>Phyllobacteriaceae</taxon>
        <taxon>Nitratireductor</taxon>
    </lineage>
</organism>
<dbReference type="Proteomes" id="UP000007374">
    <property type="component" value="Unassembled WGS sequence"/>
</dbReference>
<dbReference type="eggNOG" id="COG3224">
    <property type="taxonomic scope" value="Bacteria"/>
</dbReference>
<keyword evidence="1" id="KW-0812">Transmembrane</keyword>
<dbReference type="PATRIC" id="fig|1231190.3.peg.4374"/>
<sequence>MASAASATRFSRTRFAFLVFLGVYPLVTGLLYLVFPLTEGWTLWQRTLIVVPFVVVAMVWFLIPMVQRVFRAFLNPAVRSAAG</sequence>
<feature type="transmembrane region" description="Helical" evidence="1">
    <location>
        <begin position="15"/>
        <end position="37"/>
    </location>
</feature>
<dbReference type="OrthoDB" id="7376211at2"/>
<keyword evidence="3" id="KW-1185">Reference proteome</keyword>
<dbReference type="RefSeq" id="WP_009452455.1">
    <property type="nucleotide sequence ID" value="NZ_AMSI01000018.1"/>
</dbReference>
<accession>K2PH07</accession>
<keyword evidence="1" id="KW-1133">Transmembrane helix</keyword>
<evidence type="ECO:0008006" key="4">
    <source>
        <dbReference type="Google" id="ProtNLM"/>
    </source>
</evidence>
<reference evidence="2 3" key="1">
    <citation type="journal article" date="2012" name="J. Bacteriol.">
        <title>Genome Sequence of Nitratireductor indicus Type Strain C115.</title>
        <authorList>
            <person name="Lai Q."/>
            <person name="Li G."/>
            <person name="Yu Z."/>
            <person name="Shao Z."/>
        </authorList>
    </citation>
    <scope>NUCLEOTIDE SEQUENCE [LARGE SCALE GENOMIC DNA]</scope>
    <source>
        <strain evidence="2 3">C115</strain>
    </source>
</reference>
<proteinExistence type="predicted"/>
<comment type="caution">
    <text evidence="2">The sequence shown here is derived from an EMBL/GenBank/DDBJ whole genome shotgun (WGS) entry which is preliminary data.</text>
</comment>
<feature type="transmembrane region" description="Helical" evidence="1">
    <location>
        <begin position="43"/>
        <end position="63"/>
    </location>
</feature>
<gene>
    <name evidence="2" type="ORF">NA8A_21152</name>
</gene>
<dbReference type="STRING" id="721133.SAMN05216176_11428"/>
<keyword evidence="1" id="KW-0472">Membrane</keyword>
<name>K2PH07_9HYPH</name>
<evidence type="ECO:0000313" key="3">
    <source>
        <dbReference type="Proteomes" id="UP000007374"/>
    </source>
</evidence>